<evidence type="ECO:0000313" key="1">
    <source>
        <dbReference type="EMBL" id="TMS15563.1"/>
    </source>
</evidence>
<name>A0ACD3RA61_LARCR</name>
<accession>A0ACD3RA61</accession>
<organism evidence="1 2">
    <name type="scientific">Larimichthys crocea</name>
    <name type="common">Large yellow croaker</name>
    <name type="synonym">Pseudosciaena crocea</name>
    <dbReference type="NCBI Taxonomy" id="215358"/>
    <lineage>
        <taxon>Eukaryota</taxon>
        <taxon>Metazoa</taxon>
        <taxon>Chordata</taxon>
        <taxon>Craniata</taxon>
        <taxon>Vertebrata</taxon>
        <taxon>Euteleostomi</taxon>
        <taxon>Actinopterygii</taxon>
        <taxon>Neopterygii</taxon>
        <taxon>Teleostei</taxon>
        <taxon>Neoteleostei</taxon>
        <taxon>Acanthomorphata</taxon>
        <taxon>Eupercaria</taxon>
        <taxon>Sciaenidae</taxon>
        <taxon>Larimichthys</taxon>
    </lineage>
</organism>
<comment type="caution">
    <text evidence="1">The sequence shown here is derived from an EMBL/GenBank/DDBJ whole genome shotgun (WGS) entry which is preliminary data.</text>
</comment>
<protein>
    <submittedName>
        <fullName evidence="1">Uncharacterized protein</fullName>
    </submittedName>
</protein>
<dbReference type="Proteomes" id="UP000793456">
    <property type="component" value="Chromosome IX"/>
</dbReference>
<proteinExistence type="predicted"/>
<sequence>MATDIVAQLADSLAKTGVAEGELSYKGQGRKLDDAQSVEDMVKEIQDFKGLQALRLEGNTIGVEAAQAIAKALETKSEFKCCYWSDMFTGRLRSEIPPALNSLGDALMLAGARLTVLDLSDNAFGPDGVKGIEKLLKSTACYTLQELRLNNCGMGIGGGKILAASLTQCYKKSSAEGTPLSLKVFVAGRNRLENDGATALAQAFQLMGSLEEVNMPQNGINHPGVTALATAMQQNTGLRILNLNDNTFTEKGAIAMAQALKHLRSVQVINFGDCLVRPAGAMAIAESVSEGLPILKELNLSFGEITEEAALAVAHAVKDKDQLEKLDLNGNSLGEDGCKAVKDFMEGLNMGDHLASLSFPSPDKLLKLGAKRASLIEQQVDVTDAAKTAEAFLKIASVYKEENNEVKSAVLDSIDALLRKAFTTPSFQGYNFVSSLLVLLGLIKSEDKVKPVLVVPGHLHALEHVVRQDYFPKENVTVLQAFMSRNNKALESCGNARNSLQSTLQRRCNIIKVKEGAFRTLGRVVSLNLAYNKIDILYQESFDGLSSLKELFLDHNRVEEIQPGAFTQLGFLNMLALTNNQLVYIPNMAFQGLNNIKWLRLSYNSLNNLASEAFAGLFTLNRLSLDHNELQFFPTQTMNRLRELTRLDMSHNPMIYLGEESVSMAKLTHLYLDHMSLQDLSDKALSGAPLLSHLGLSHNQLRYLEPLSGPKELSSLNLTGNPIYCNCYMRPLRQWASVKGVKLQGACAGPPHLSDEPLQAVTPLDLRCRSHQEQLKDEFEKDNESAGSITQPTAKPKKKVECPVNCDCDTEAQHATCEGQGHTKVPRGFPTQTQLLDLRSNHFHYLPANGFPGASQVVSLHLELCKIHEIERGAFRGMKKLFYLYLSDNDLTSLEAGAFAGAPELTYLHLEGNRLAQFPGSALTLLPSLFVLHLERNAISKLEPTGLLSSVTPKLRELYLTNNTITSIAKGALDSAFLGTLHLDSNQLTEMPTLSEASNLEELSLSHNSIRWVGPKAFQPVSQSLKRLYMDQMGIEKMSRDALVGLGPGLRALTLRGNQLEELPDLSPLTGLEVVDLQDNPLLCDCPLLPLRRWMENVTLEVIATCGHPPEVRGQKVRDVQVFKSCPESSSPPVEKVVATRPPKVKVKPQRNLSKASGVKAKPAKPKTKLPKPTKTRPQKKPVAPKVTKNKKML</sequence>
<keyword evidence="2" id="KW-1185">Reference proteome</keyword>
<evidence type="ECO:0000313" key="2">
    <source>
        <dbReference type="Proteomes" id="UP000793456"/>
    </source>
</evidence>
<reference evidence="1" key="1">
    <citation type="submission" date="2018-11" db="EMBL/GenBank/DDBJ databases">
        <title>The sequence and de novo assembly of Larimichthys crocea genome using PacBio and Hi-C technologies.</title>
        <authorList>
            <person name="Xu P."/>
            <person name="Chen B."/>
            <person name="Zhou Z."/>
            <person name="Ke Q."/>
            <person name="Wu Y."/>
            <person name="Bai H."/>
            <person name="Pu F."/>
        </authorList>
    </citation>
    <scope>NUCLEOTIDE SEQUENCE</scope>
    <source>
        <tissue evidence="1">Muscle</tissue>
    </source>
</reference>
<dbReference type="EMBL" id="CM011682">
    <property type="protein sequence ID" value="TMS15563.1"/>
    <property type="molecule type" value="Genomic_DNA"/>
</dbReference>
<gene>
    <name evidence="1" type="ORF">E3U43_022025</name>
</gene>